<feature type="region of interest" description="Disordered" evidence="1">
    <location>
        <begin position="1"/>
        <end position="68"/>
    </location>
</feature>
<dbReference type="Pfam" id="PF18915">
    <property type="entry name" value="DUF5667"/>
    <property type="match status" value="1"/>
</dbReference>
<gene>
    <name evidence="4" type="ORF">Pro02_26740</name>
</gene>
<comment type="caution">
    <text evidence="4">The sequence shown here is derived from an EMBL/GenBank/DDBJ whole genome shotgun (WGS) entry which is preliminary data.</text>
</comment>
<accession>A0A8J3RW94</accession>
<dbReference type="InterPro" id="IPR043725">
    <property type="entry name" value="DUF5667"/>
</dbReference>
<dbReference type="EMBL" id="BOOI01000022">
    <property type="protein sequence ID" value="GIH84266.1"/>
    <property type="molecule type" value="Genomic_DNA"/>
</dbReference>
<name>A0A8J3RW94_PLARO</name>
<evidence type="ECO:0000256" key="1">
    <source>
        <dbReference type="SAM" id="MobiDB-lite"/>
    </source>
</evidence>
<evidence type="ECO:0000256" key="2">
    <source>
        <dbReference type="SAM" id="Phobius"/>
    </source>
</evidence>
<organism evidence="4 5">
    <name type="scientific">Planobispora rosea</name>
    <dbReference type="NCBI Taxonomy" id="35762"/>
    <lineage>
        <taxon>Bacteria</taxon>
        <taxon>Bacillati</taxon>
        <taxon>Actinomycetota</taxon>
        <taxon>Actinomycetes</taxon>
        <taxon>Streptosporangiales</taxon>
        <taxon>Streptosporangiaceae</taxon>
        <taxon>Planobispora</taxon>
    </lineage>
</organism>
<evidence type="ECO:0000259" key="3">
    <source>
        <dbReference type="Pfam" id="PF18915"/>
    </source>
</evidence>
<reference evidence="4" key="1">
    <citation type="submission" date="2021-01" db="EMBL/GenBank/DDBJ databases">
        <title>Whole genome shotgun sequence of Planobispora rosea NBRC 15558.</title>
        <authorList>
            <person name="Komaki H."/>
            <person name="Tamura T."/>
        </authorList>
    </citation>
    <scope>NUCLEOTIDE SEQUENCE</scope>
    <source>
        <strain evidence="4">NBRC 15558</strain>
    </source>
</reference>
<proteinExistence type="predicted"/>
<keyword evidence="2" id="KW-0812">Transmembrane</keyword>
<feature type="domain" description="DUF5667" evidence="3">
    <location>
        <begin position="96"/>
        <end position="187"/>
    </location>
</feature>
<sequence>MGKWLPGISRSSRRRVRRRLSRLGPHMATTPRPEFRDELRERLMSTAREAPLPAEEVPVPRRPRSRRRPRFPLLPQFLSAGLVVIMVATGMATYESVPGDILYPLKRAAENTLLRMSADDAERADRELRSASVRAREVEELLGSAAQGGSDLVGETLKEMEDTTRSAITSLTRVERRDAKTTGTIRRFVQEQRHQIEEMIPKMDEEDQRRASGYLDYIQGLMIAE</sequence>
<keyword evidence="5" id="KW-1185">Reference proteome</keyword>
<keyword evidence="2" id="KW-1133">Transmembrane helix</keyword>
<feature type="compositionally biased region" description="Low complexity" evidence="1">
    <location>
        <begin position="47"/>
        <end position="57"/>
    </location>
</feature>
<dbReference type="AlphaFoldDB" id="A0A8J3RW94"/>
<feature type="compositionally biased region" description="Basic residues" evidence="1">
    <location>
        <begin position="11"/>
        <end position="21"/>
    </location>
</feature>
<feature type="transmembrane region" description="Helical" evidence="2">
    <location>
        <begin position="71"/>
        <end position="94"/>
    </location>
</feature>
<evidence type="ECO:0000313" key="5">
    <source>
        <dbReference type="Proteomes" id="UP000655044"/>
    </source>
</evidence>
<protein>
    <recommendedName>
        <fullName evidence="3">DUF5667 domain-containing protein</fullName>
    </recommendedName>
</protein>
<evidence type="ECO:0000313" key="4">
    <source>
        <dbReference type="EMBL" id="GIH84266.1"/>
    </source>
</evidence>
<feature type="compositionally biased region" description="Basic and acidic residues" evidence="1">
    <location>
        <begin position="33"/>
        <end position="43"/>
    </location>
</feature>
<keyword evidence="2" id="KW-0472">Membrane</keyword>
<dbReference type="Proteomes" id="UP000655044">
    <property type="component" value="Unassembled WGS sequence"/>
</dbReference>